<feature type="region of interest" description="Disordered" evidence="1">
    <location>
        <begin position="23"/>
        <end position="44"/>
    </location>
</feature>
<evidence type="ECO:0000256" key="1">
    <source>
        <dbReference type="SAM" id="MobiDB-lite"/>
    </source>
</evidence>
<dbReference type="EMBL" id="KZ821239">
    <property type="protein sequence ID" value="PYH44112.1"/>
    <property type="molecule type" value="Genomic_DNA"/>
</dbReference>
<feature type="compositionally biased region" description="Pro residues" evidence="1">
    <location>
        <begin position="28"/>
        <end position="39"/>
    </location>
</feature>
<organism evidence="2 3">
    <name type="scientific">Aspergillus saccharolyticus JOP 1030-1</name>
    <dbReference type="NCBI Taxonomy" id="1450539"/>
    <lineage>
        <taxon>Eukaryota</taxon>
        <taxon>Fungi</taxon>
        <taxon>Dikarya</taxon>
        <taxon>Ascomycota</taxon>
        <taxon>Pezizomycotina</taxon>
        <taxon>Eurotiomycetes</taxon>
        <taxon>Eurotiomycetidae</taxon>
        <taxon>Eurotiales</taxon>
        <taxon>Aspergillaceae</taxon>
        <taxon>Aspergillus</taxon>
        <taxon>Aspergillus subgen. Circumdati</taxon>
    </lineage>
</organism>
<evidence type="ECO:0000313" key="2">
    <source>
        <dbReference type="EMBL" id="PYH44112.1"/>
    </source>
</evidence>
<reference evidence="2 3" key="1">
    <citation type="submission" date="2016-12" db="EMBL/GenBank/DDBJ databases">
        <title>The genomes of Aspergillus section Nigri reveals drivers in fungal speciation.</title>
        <authorList>
            <consortium name="DOE Joint Genome Institute"/>
            <person name="Vesth T.C."/>
            <person name="Nybo J."/>
            <person name="Theobald S."/>
            <person name="Brandl J."/>
            <person name="Frisvad J.C."/>
            <person name="Nielsen K.F."/>
            <person name="Lyhne E.K."/>
            <person name="Kogle M.E."/>
            <person name="Kuo A."/>
            <person name="Riley R."/>
            <person name="Clum A."/>
            <person name="Nolan M."/>
            <person name="Lipzen A."/>
            <person name="Salamov A."/>
            <person name="Henrissat B."/>
            <person name="Wiebenga A."/>
            <person name="De Vries R.P."/>
            <person name="Grigoriev I.V."/>
            <person name="Mortensen U.H."/>
            <person name="Andersen M.R."/>
            <person name="Baker S.E."/>
        </authorList>
    </citation>
    <scope>NUCLEOTIDE SEQUENCE [LARGE SCALE GENOMIC DNA]</scope>
    <source>
        <strain evidence="2 3">JOP 1030-1</strain>
    </source>
</reference>
<gene>
    <name evidence="2" type="ORF">BP01DRAFT_366820</name>
</gene>
<accession>A0A319AAZ4</accession>
<protein>
    <submittedName>
        <fullName evidence="2">Uncharacterized protein</fullName>
    </submittedName>
</protein>
<keyword evidence="3" id="KW-1185">Reference proteome</keyword>
<name>A0A319AAZ4_9EURO</name>
<dbReference type="Proteomes" id="UP000248349">
    <property type="component" value="Unassembled WGS sequence"/>
</dbReference>
<dbReference type="RefSeq" id="XP_025430094.1">
    <property type="nucleotide sequence ID" value="XM_025576424.1"/>
</dbReference>
<dbReference type="AlphaFoldDB" id="A0A319AAZ4"/>
<dbReference type="OrthoDB" id="3945580at2759"/>
<dbReference type="GeneID" id="37077653"/>
<sequence length="179" mass="20027">MKPQRMITTITLRHTPYYVRSYIQETPNPDPHNPTPPIQPNKSEEGLKSMNLYRTVSSPPPTISYQIPTASSKALPSYLSIRSITSRSHQPTIVDNSPHDPCILTSNSRLATPAETLNQSCNPEYTDSYTYPSGTAVLDTGYWVLGTGYWVLGTGYWVLGTGYWVLGTGYWARVYCSEQ</sequence>
<evidence type="ECO:0000313" key="3">
    <source>
        <dbReference type="Proteomes" id="UP000248349"/>
    </source>
</evidence>
<proteinExistence type="predicted"/>